<comment type="pathway">
    <text evidence="3">Protein modification; protein ubiquitination.</text>
</comment>
<evidence type="ECO:0000259" key="12">
    <source>
        <dbReference type="Pfam" id="PF24812"/>
    </source>
</evidence>
<dbReference type="InterPro" id="IPR056872">
    <property type="entry name" value="TTC3/DZIP3-like_helical"/>
</dbReference>
<evidence type="ECO:0000256" key="1">
    <source>
        <dbReference type="ARBA" id="ARBA00000900"/>
    </source>
</evidence>
<feature type="compositionally biased region" description="Basic and acidic residues" evidence="9">
    <location>
        <begin position="289"/>
        <end position="298"/>
    </location>
</feature>
<evidence type="ECO:0000256" key="5">
    <source>
        <dbReference type="ARBA" id="ARBA00022490"/>
    </source>
</evidence>
<dbReference type="PANTHER" id="PTHR17550:SF4">
    <property type="entry name" value="E3 UBIQUITIN-PROTEIN LIGASE TTC3"/>
    <property type="match status" value="1"/>
</dbReference>
<feature type="region of interest" description="Disordered" evidence="9">
    <location>
        <begin position="207"/>
        <end position="242"/>
    </location>
</feature>
<feature type="domain" description="E3 ubiquitin-protein ligase TTC3/DZIP3" evidence="10">
    <location>
        <begin position="498"/>
        <end position="581"/>
    </location>
</feature>
<evidence type="ECO:0000256" key="8">
    <source>
        <dbReference type="SAM" id="Coils"/>
    </source>
</evidence>
<comment type="subcellular location">
    <subcellularLocation>
        <location evidence="2">Cytoplasm</location>
    </subcellularLocation>
</comment>
<comment type="catalytic activity">
    <reaction evidence="1">
        <text>S-ubiquitinyl-[E2 ubiquitin-conjugating enzyme]-L-cysteine + [acceptor protein]-L-lysine = [E2 ubiquitin-conjugating enzyme]-L-cysteine + N(6)-ubiquitinyl-[acceptor protein]-L-lysine.</text>
        <dbReference type="EC" id="2.3.2.27"/>
    </reaction>
</comment>
<feature type="compositionally biased region" description="Basic residues" evidence="9">
    <location>
        <begin position="209"/>
        <end position="220"/>
    </location>
</feature>
<gene>
    <name evidence="14" type="ORF">JD844_032683</name>
</gene>
<keyword evidence="7" id="KW-0802">TPR repeat</keyword>
<dbReference type="Proteomes" id="UP000826234">
    <property type="component" value="Unassembled WGS sequence"/>
</dbReference>
<keyword evidence="15" id="KW-1185">Reference proteome</keyword>
<dbReference type="InterPro" id="IPR056871">
    <property type="entry name" value="WH_TTC3"/>
</dbReference>
<dbReference type="Pfam" id="PF19179">
    <property type="entry name" value="TTC3_DZIP3_dom"/>
    <property type="match status" value="1"/>
</dbReference>
<feature type="region of interest" description="Disordered" evidence="9">
    <location>
        <begin position="1529"/>
        <end position="1577"/>
    </location>
</feature>
<dbReference type="PROSITE" id="PS50005">
    <property type="entry name" value="TPR"/>
    <property type="match status" value="1"/>
</dbReference>
<keyword evidence="5" id="KW-0963">Cytoplasm</keyword>
<feature type="domain" description="TTC3/DZIP3/RBM44-like helical" evidence="13">
    <location>
        <begin position="1593"/>
        <end position="1647"/>
    </location>
</feature>
<dbReference type="SUPFAM" id="SSF48452">
    <property type="entry name" value="TPR-like"/>
    <property type="match status" value="1"/>
</dbReference>
<evidence type="ECO:0000313" key="15">
    <source>
        <dbReference type="Proteomes" id="UP000826234"/>
    </source>
</evidence>
<keyword evidence="6" id="KW-0808">Transferase</keyword>
<evidence type="ECO:0000256" key="3">
    <source>
        <dbReference type="ARBA" id="ARBA00004906"/>
    </source>
</evidence>
<evidence type="ECO:0000256" key="7">
    <source>
        <dbReference type="PROSITE-ProRule" id="PRU00339"/>
    </source>
</evidence>
<dbReference type="Pfam" id="PF13432">
    <property type="entry name" value="TPR_16"/>
    <property type="match status" value="1"/>
</dbReference>
<comment type="caution">
    <text evidence="14">The sequence shown here is derived from an EMBL/GenBank/DDBJ whole genome shotgun (WGS) entry which is preliminary data.</text>
</comment>
<dbReference type="Gene3D" id="1.25.40.10">
    <property type="entry name" value="Tetratricopeptide repeat domain"/>
    <property type="match status" value="1"/>
</dbReference>
<evidence type="ECO:0000256" key="2">
    <source>
        <dbReference type="ARBA" id="ARBA00004496"/>
    </source>
</evidence>
<evidence type="ECO:0000313" key="14">
    <source>
        <dbReference type="EMBL" id="KAH0624838.1"/>
    </source>
</evidence>
<feature type="region of interest" description="Disordered" evidence="9">
    <location>
        <begin position="265"/>
        <end position="298"/>
    </location>
</feature>
<proteinExistence type="predicted"/>
<reference evidence="14 15" key="1">
    <citation type="journal article" date="2022" name="Gigascience">
        <title>A chromosome-level genome assembly and annotation of the desert horned lizard, Phrynosoma platyrhinos, provides insight into chromosomal rearrangements among reptiles.</title>
        <authorList>
            <person name="Koochekian N."/>
            <person name="Ascanio A."/>
            <person name="Farleigh K."/>
            <person name="Card D.C."/>
            <person name="Schield D.R."/>
            <person name="Castoe T.A."/>
            <person name="Jezkova T."/>
        </authorList>
    </citation>
    <scope>NUCLEOTIDE SEQUENCE [LARGE SCALE GENOMIC DNA]</scope>
    <source>
        <strain evidence="14">NK-2021</strain>
    </source>
</reference>
<feature type="domain" description="TTC3/DZIP3-like helical" evidence="11">
    <location>
        <begin position="1229"/>
        <end position="1460"/>
    </location>
</feature>
<dbReference type="InterPro" id="IPR056870">
    <property type="entry name" value="TTC3/DZIP3/RBM44-like_helical"/>
</dbReference>
<dbReference type="PANTHER" id="PTHR17550">
    <property type="entry name" value="E3 UBIQUITIN-PROTEIN LIGASE TTC3"/>
    <property type="match status" value="1"/>
</dbReference>
<dbReference type="EC" id="2.3.2.27" evidence="4"/>
<keyword evidence="8" id="KW-0175">Coiled coil</keyword>
<evidence type="ECO:0000256" key="4">
    <source>
        <dbReference type="ARBA" id="ARBA00012483"/>
    </source>
</evidence>
<feature type="domain" description="E3 ubiquitin-protein ligase TTC3 winged helix turn helix" evidence="12">
    <location>
        <begin position="870"/>
        <end position="987"/>
    </location>
</feature>
<dbReference type="InterPro" id="IPR011990">
    <property type="entry name" value="TPR-like_helical_dom_sf"/>
</dbReference>
<evidence type="ECO:0000259" key="10">
    <source>
        <dbReference type="Pfam" id="PF19179"/>
    </source>
</evidence>
<dbReference type="InterPro" id="IPR019734">
    <property type="entry name" value="TPR_rpt"/>
</dbReference>
<accession>A0ABQ7T5I7</accession>
<dbReference type="Pfam" id="PF24812">
    <property type="entry name" value="WHD_TTC3"/>
    <property type="match status" value="1"/>
</dbReference>
<protein>
    <recommendedName>
        <fullName evidence="4">RING-type E3 ubiquitin transferase</fullName>
        <ecNumber evidence="4">2.3.2.27</ecNumber>
    </recommendedName>
</protein>
<feature type="coiled-coil region" evidence="8">
    <location>
        <begin position="1235"/>
        <end position="1262"/>
    </location>
</feature>
<evidence type="ECO:0000259" key="13">
    <source>
        <dbReference type="Pfam" id="PF24905"/>
    </source>
</evidence>
<dbReference type="EMBL" id="JAIPUX010001232">
    <property type="protein sequence ID" value="KAH0624838.1"/>
    <property type="molecule type" value="Genomic_DNA"/>
</dbReference>
<evidence type="ECO:0000259" key="11">
    <source>
        <dbReference type="Pfam" id="PF24525"/>
    </source>
</evidence>
<feature type="compositionally biased region" description="Polar residues" evidence="9">
    <location>
        <begin position="221"/>
        <end position="231"/>
    </location>
</feature>
<feature type="compositionally biased region" description="Basic and acidic residues" evidence="9">
    <location>
        <begin position="233"/>
        <end position="242"/>
    </location>
</feature>
<dbReference type="Pfam" id="PF24905">
    <property type="entry name" value="TTC3_9th"/>
    <property type="match status" value="1"/>
</dbReference>
<feature type="region of interest" description="Disordered" evidence="9">
    <location>
        <begin position="1700"/>
        <end position="1719"/>
    </location>
</feature>
<dbReference type="Pfam" id="PF24525">
    <property type="entry name" value="TTC3"/>
    <property type="match status" value="1"/>
</dbReference>
<dbReference type="SMART" id="SM00028">
    <property type="entry name" value="TPR"/>
    <property type="match status" value="2"/>
</dbReference>
<dbReference type="InterPro" id="IPR043866">
    <property type="entry name" value="TTC3/DZIP3_dom"/>
</dbReference>
<sequence>MENPTFEDFNRFAFYSTYIRPCCELERPIDNALLVDSSPRKKARENLSRSLYLSDCQFGELNLERLYQIETLEDVTDIAKKFANDPVFINGILKIGTEIDNKSESMKKRGNEAFAKEKFDIAVNAYTKAIELWPENHLLYGNRALCFLRTGEYKKALCDGKRSIILKPSWPKANEKGQELCRDNPEGINDLIQQHEKLKKQMEEIKGVKQSKHRMKKSVFHKNSSESTFVNIESKKSDTEKRKQLDLHNHFCQQKQTKVAANTLTKENKDQLSESTPGLNENPRKSRNKASDSEKARDQLNLKSDYSKGPEEHNASCGTVQQVDVIVSPEMLKTHITQGCTSLMDQRFHSAEKSFAFLLNSLDSSQLQQLNLAVVDYVVIIYGYATTLIGIGQPEELTKAKDHFNNIIEQYQKVRFDCLAHYGIGKVYLRQNREAELKPFSGDDLGCFRSVFDLPVLLAANRLILFSEALEQFMKSKTMVHHKMVPGVLTWPTTSIVIEETRTEKLQVILRDCIEECKFPPNPDAVCRYQHCQAHKIKIYFSDPDFKGFVRVACCEQCIVEFHISCWKKQKATRYSDKTDKFEQKIKKKIPPRPVIKQKCSSSRNIERKQQRKLKRKFMKEEVLVQLRERAEAFHKEDCPARDASEKVLSEKDYMKFSTSCGSSAEVMDQLINFLVVKNERVKTRIFVHVLSELEEVEPKLHDWMKHLDNKGLKATDSFFTQYIIYTVEVDFKLVAVLWNEKYANKLGKKFTCTSEDMFEALDYLWNLSTMDLRYFLWLLEENRESFPFFHQYLDDYFDKWDNPFTVIRKAETETTSNNAIKVKNRSRKKAKESKAILVVPGGVSTIAREEDNIFSEESTLSFMNSHEPFRIPDSLHEQVEIFEALYENGSSSSSYQRILDNYPNQTCESLYDYFSQILEEHGPMEIDHPLLVGEYEHFPADTRKIVEDAGGLKSFLLESLRFVMKGDLIGLMKHAVMLTENADVSGVDEITRKEENNSACLHSEENSSQTKVRLNPAAKEFKPTSYIHKPFVPISSNTVASDNLEHIRCSSFSSFFPAYSSSRTANTIATSLPLSKVSLSSAISENHPVFLNAVPLECQHEITFPVLSETPHVPDTLEQTKYICTDYNAYPHTDPEAILGNNYSADNLVASNEVQKFQNPQCMPVASDIHVSENHSYQSENRSNEAEKMETEIKTIARKNLRSRMIAVQVDQERADKGVNTLPLHPYETQQGDMLRTEKEHQVLQEQLKDASEKYEQLKCRSVKETSDLEDELTLLIEGNKLTKRELDWFHQDVEMEMKKWQQEKKENQEGLKTGKSKVKKLTEINETHMKNTEEKDKQYKQYLDEFLEISNKFENEKVKMEELIKKSRDDHQECIKRAVAAEVSVLENWKETELYKLHRRATHAEANLKYLKFMTRLKLSVLSFVFLQNEFEERIRKVKNGAFLNDIPMVEIAELQSPSGLSSATCEWPLINDPAIVMYSSTAPYLPSAFSNANYNDPLHSVASVHPGNKTSSKGSRLPIAKEDIGETSLESEEQSLSDHVCLPESPENSRRSVQAIHRQHRTSEETPPPAAGGLSHVKTISKPLLPKASTNIIAQLRTIFPHYSSSDLENFIKEVKIKNRNKLSTDELLSRVTEFILDHPNKKKVLCSSGKIEKPSSCASGHNGNQTQKVLKMSGRNVPNPAKSNENIKKTTLPPQSVQMPWKTVGGTSKSKWKKPSDMDNDPCVICHEELSSEMSHVLDCGHRFHKLVSGTISPRS</sequence>
<feature type="repeat" description="TPR" evidence="7">
    <location>
        <begin position="103"/>
        <end position="136"/>
    </location>
</feature>
<evidence type="ECO:0000256" key="6">
    <source>
        <dbReference type="ARBA" id="ARBA00022679"/>
    </source>
</evidence>
<evidence type="ECO:0000256" key="9">
    <source>
        <dbReference type="SAM" id="MobiDB-lite"/>
    </source>
</evidence>
<name>A0ABQ7T5I7_PHRPL</name>
<organism evidence="14 15">
    <name type="scientific">Phrynosoma platyrhinos</name>
    <name type="common">Desert horned lizard</name>
    <dbReference type="NCBI Taxonomy" id="52577"/>
    <lineage>
        <taxon>Eukaryota</taxon>
        <taxon>Metazoa</taxon>
        <taxon>Chordata</taxon>
        <taxon>Craniata</taxon>
        <taxon>Vertebrata</taxon>
        <taxon>Euteleostomi</taxon>
        <taxon>Lepidosauria</taxon>
        <taxon>Squamata</taxon>
        <taxon>Bifurcata</taxon>
        <taxon>Unidentata</taxon>
        <taxon>Episquamata</taxon>
        <taxon>Toxicofera</taxon>
        <taxon>Iguania</taxon>
        <taxon>Phrynosomatidae</taxon>
        <taxon>Phrynosomatinae</taxon>
        <taxon>Phrynosoma</taxon>
    </lineage>
</organism>